<keyword evidence="2" id="KW-0808">Transferase</keyword>
<dbReference type="GO" id="GO:0016747">
    <property type="term" value="F:acyltransferase activity, transferring groups other than amino-acyl groups"/>
    <property type="evidence" value="ECO:0007669"/>
    <property type="project" value="InterPro"/>
</dbReference>
<sequence length="171" mass="19616">MRIETERLIITEMTMDMAMDVHKNSLDEDIRRYVPDEVFESLEEAEETIEFIISQYGHTEGPLIYALLTKETDKNIGYVQLVPIGEGKWEIGYHVAKTFTRNGYATEAVKAFLPVISEYVGITEVYGIRLKENVASGRVLEKCGFKTFFEGEGPYHDGVYEISKSVWRKIC</sequence>
<evidence type="ECO:0000313" key="2">
    <source>
        <dbReference type="EMBL" id="SCZ77833.1"/>
    </source>
</evidence>
<dbReference type="Pfam" id="PF13302">
    <property type="entry name" value="Acetyltransf_3"/>
    <property type="match status" value="1"/>
</dbReference>
<feature type="domain" description="N-acetyltransferase" evidence="1">
    <location>
        <begin position="8"/>
        <end position="167"/>
    </location>
</feature>
<proteinExistence type="predicted"/>
<evidence type="ECO:0000259" key="1">
    <source>
        <dbReference type="PROSITE" id="PS51186"/>
    </source>
</evidence>
<dbReference type="InterPro" id="IPR000182">
    <property type="entry name" value="GNAT_dom"/>
</dbReference>
<dbReference type="Proteomes" id="UP000199428">
    <property type="component" value="Unassembled WGS sequence"/>
</dbReference>
<dbReference type="RefSeq" id="WP_051194733.1">
    <property type="nucleotide sequence ID" value="NZ_FMWK01000004.1"/>
</dbReference>
<protein>
    <submittedName>
        <fullName evidence="2">Ribosomal-protein-alanine N-acetyltransferase</fullName>
    </submittedName>
</protein>
<evidence type="ECO:0000313" key="3">
    <source>
        <dbReference type="Proteomes" id="UP000199428"/>
    </source>
</evidence>
<reference evidence="2 3" key="1">
    <citation type="submission" date="2016-10" db="EMBL/GenBank/DDBJ databases">
        <authorList>
            <person name="de Groot N.N."/>
        </authorList>
    </citation>
    <scope>NUCLEOTIDE SEQUENCE [LARGE SCALE GENOMIC DNA]</scope>
    <source>
        <strain evidence="2 3">DSM 10317</strain>
    </source>
</reference>
<gene>
    <name evidence="2" type="ORF">SAMN02910350_00953</name>
</gene>
<dbReference type="InterPro" id="IPR016181">
    <property type="entry name" value="Acyl_CoA_acyltransferase"/>
</dbReference>
<accession>A0A1G5RUV3</accession>
<name>A0A1G5RUV3_PSEXY</name>
<dbReference type="InterPro" id="IPR051531">
    <property type="entry name" value="N-acetyltransferase"/>
</dbReference>
<dbReference type="SUPFAM" id="SSF55729">
    <property type="entry name" value="Acyl-CoA N-acyltransferases (Nat)"/>
    <property type="match status" value="1"/>
</dbReference>
<dbReference type="PANTHER" id="PTHR43792">
    <property type="entry name" value="GNAT FAMILY, PUTATIVE (AFU_ORTHOLOGUE AFUA_3G00765)-RELATED-RELATED"/>
    <property type="match status" value="1"/>
</dbReference>
<dbReference type="AlphaFoldDB" id="A0A1G5RUV3"/>
<dbReference type="PANTHER" id="PTHR43792:SF16">
    <property type="entry name" value="N-ACETYLTRANSFERASE DOMAIN-CONTAINING PROTEIN"/>
    <property type="match status" value="1"/>
</dbReference>
<organism evidence="2 3">
    <name type="scientific">Pseudobutyrivibrio xylanivorans</name>
    <dbReference type="NCBI Taxonomy" id="185007"/>
    <lineage>
        <taxon>Bacteria</taxon>
        <taxon>Bacillati</taxon>
        <taxon>Bacillota</taxon>
        <taxon>Clostridia</taxon>
        <taxon>Lachnospirales</taxon>
        <taxon>Lachnospiraceae</taxon>
        <taxon>Pseudobutyrivibrio</taxon>
    </lineage>
</organism>
<dbReference type="EMBL" id="FMWK01000004">
    <property type="protein sequence ID" value="SCZ77833.1"/>
    <property type="molecule type" value="Genomic_DNA"/>
</dbReference>
<dbReference type="PROSITE" id="PS51186">
    <property type="entry name" value="GNAT"/>
    <property type="match status" value="1"/>
</dbReference>
<dbReference type="Gene3D" id="3.40.630.30">
    <property type="match status" value="1"/>
</dbReference>